<evidence type="ECO:0000256" key="1">
    <source>
        <dbReference type="ARBA" id="ARBA00010669"/>
    </source>
</evidence>
<evidence type="ECO:0000256" key="6">
    <source>
        <dbReference type="ARBA" id="ARBA00022833"/>
    </source>
</evidence>
<evidence type="ECO:0000313" key="12">
    <source>
        <dbReference type="Proteomes" id="UP001589813"/>
    </source>
</evidence>
<dbReference type="InterPro" id="IPR016193">
    <property type="entry name" value="Cytidine_deaminase-like"/>
</dbReference>
<dbReference type="RefSeq" id="WP_377243958.1">
    <property type="nucleotide sequence ID" value="NZ_JBHLXP010000003.1"/>
</dbReference>
<dbReference type="InterPro" id="IPR002125">
    <property type="entry name" value="CMP_dCMP_dom"/>
</dbReference>
<reference evidence="11 12" key="1">
    <citation type="submission" date="2024-09" db="EMBL/GenBank/DDBJ databases">
        <authorList>
            <person name="Sun Q."/>
            <person name="Mori K."/>
        </authorList>
    </citation>
    <scope>NUCLEOTIDE SEQUENCE [LARGE SCALE GENOMIC DNA]</scope>
    <source>
        <strain evidence="11 12">KCTC 23315</strain>
    </source>
</reference>
<accession>A0ABV6BDM3</accession>
<organism evidence="11 12">
    <name type="scientific">Rheinheimera tilapiae</name>
    <dbReference type="NCBI Taxonomy" id="875043"/>
    <lineage>
        <taxon>Bacteria</taxon>
        <taxon>Pseudomonadati</taxon>
        <taxon>Pseudomonadota</taxon>
        <taxon>Gammaproteobacteria</taxon>
        <taxon>Chromatiales</taxon>
        <taxon>Chromatiaceae</taxon>
        <taxon>Rheinheimera</taxon>
    </lineage>
</organism>
<dbReference type="GO" id="GO:0052717">
    <property type="term" value="F:tRNA-specific adenosine-34 deaminase activity"/>
    <property type="evidence" value="ECO:0007669"/>
    <property type="project" value="UniProtKB-EC"/>
</dbReference>
<evidence type="ECO:0000256" key="9">
    <source>
        <dbReference type="SAM" id="MobiDB-lite"/>
    </source>
</evidence>
<dbReference type="Gene3D" id="3.40.140.10">
    <property type="entry name" value="Cytidine Deaminase, domain 2"/>
    <property type="match status" value="1"/>
</dbReference>
<comment type="subunit">
    <text evidence="2 8">Homodimer.</text>
</comment>
<dbReference type="SUPFAM" id="SSF53927">
    <property type="entry name" value="Cytidine deaminase-like"/>
    <property type="match status" value="1"/>
</dbReference>
<dbReference type="PROSITE" id="PS00903">
    <property type="entry name" value="CYT_DCMP_DEAMINASES_1"/>
    <property type="match status" value="1"/>
</dbReference>
<comment type="function">
    <text evidence="8">Catalyzes the deamination of adenosine to inosine at the wobble position 34 of tRNA(Arg2).</text>
</comment>
<dbReference type="EMBL" id="JBHLXP010000003">
    <property type="protein sequence ID" value="MFC0048961.1"/>
    <property type="molecule type" value="Genomic_DNA"/>
</dbReference>
<dbReference type="NCBIfam" id="NF008113">
    <property type="entry name" value="PRK10860.1"/>
    <property type="match status" value="1"/>
</dbReference>
<dbReference type="InterPro" id="IPR028883">
    <property type="entry name" value="tRNA_aden_deaminase"/>
</dbReference>
<name>A0ABV6BDM3_9GAMM</name>
<gene>
    <name evidence="8 11" type="primary">tadA</name>
    <name evidence="11" type="ORF">ACFFJP_11760</name>
</gene>
<dbReference type="HAMAP" id="MF_00972">
    <property type="entry name" value="tRNA_aden_deaminase"/>
    <property type="match status" value="1"/>
</dbReference>
<evidence type="ECO:0000256" key="8">
    <source>
        <dbReference type="HAMAP-Rule" id="MF_00972"/>
    </source>
</evidence>
<feature type="binding site" evidence="8">
    <location>
        <position position="89"/>
    </location>
    <ligand>
        <name>Zn(2+)</name>
        <dbReference type="ChEBI" id="CHEBI:29105"/>
        <note>catalytic</note>
    </ligand>
</feature>
<evidence type="ECO:0000313" key="11">
    <source>
        <dbReference type="EMBL" id="MFC0048961.1"/>
    </source>
</evidence>
<keyword evidence="6 8" id="KW-0862">Zinc</keyword>
<dbReference type="EC" id="3.5.4.33" evidence="8"/>
<feature type="region of interest" description="Disordered" evidence="9">
    <location>
        <begin position="159"/>
        <end position="185"/>
    </location>
</feature>
<dbReference type="PANTHER" id="PTHR11079:SF202">
    <property type="entry name" value="TRNA-SPECIFIC ADENOSINE DEAMINASE"/>
    <property type="match status" value="1"/>
</dbReference>
<comment type="caution">
    <text evidence="11">The sequence shown here is derived from an EMBL/GenBank/DDBJ whole genome shotgun (WGS) entry which is preliminary data.</text>
</comment>
<evidence type="ECO:0000256" key="5">
    <source>
        <dbReference type="ARBA" id="ARBA00022801"/>
    </source>
</evidence>
<keyword evidence="4 8" id="KW-0479">Metal-binding</keyword>
<evidence type="ECO:0000256" key="2">
    <source>
        <dbReference type="ARBA" id="ARBA00011738"/>
    </source>
</evidence>
<keyword evidence="3 8" id="KW-0819">tRNA processing</keyword>
<keyword evidence="12" id="KW-1185">Reference proteome</keyword>
<feature type="binding site" evidence="8">
    <location>
        <position position="56"/>
    </location>
    <ligand>
        <name>Zn(2+)</name>
        <dbReference type="ChEBI" id="CHEBI:29105"/>
        <note>catalytic</note>
    </ligand>
</feature>
<dbReference type="PANTHER" id="PTHR11079">
    <property type="entry name" value="CYTOSINE DEAMINASE FAMILY MEMBER"/>
    <property type="match status" value="1"/>
</dbReference>
<sequence>MNSSDTDQHWMLYAMQLAAKAEAAGEVPVGAVLVKDGQVMGEGWNLSICRHDPTAHAEMQAIRQAGLVLKNYRMLDCTLYVTLEPCAMCAGALVHSRVQRLVFGATDLKAGACGSVFDIVRHPQLNHQLEVCGGVLAEDCARQLSDFFKKRRAEQKALKLQKNAEQTEMTQPQISATADTGDAAS</sequence>
<comment type="similarity">
    <text evidence="1">Belongs to the cytidine and deoxycytidylate deaminase family. ADAT2 subfamily.</text>
</comment>
<dbReference type="PROSITE" id="PS51747">
    <property type="entry name" value="CYT_DCMP_DEAMINASES_2"/>
    <property type="match status" value="1"/>
</dbReference>
<comment type="cofactor">
    <cofactor evidence="8">
        <name>Zn(2+)</name>
        <dbReference type="ChEBI" id="CHEBI:29105"/>
    </cofactor>
    <text evidence="8">Binds 1 zinc ion per subunit.</text>
</comment>
<evidence type="ECO:0000256" key="3">
    <source>
        <dbReference type="ARBA" id="ARBA00022694"/>
    </source>
</evidence>
<protein>
    <recommendedName>
        <fullName evidence="8">tRNA-specific adenosine deaminase</fullName>
        <ecNumber evidence="8">3.5.4.33</ecNumber>
    </recommendedName>
</protein>
<dbReference type="InterPro" id="IPR016192">
    <property type="entry name" value="APOBEC/CMP_deaminase_Zn-bd"/>
</dbReference>
<keyword evidence="5 8" id="KW-0378">Hydrolase</keyword>
<feature type="domain" description="CMP/dCMP-type deaminase" evidence="10">
    <location>
        <begin position="5"/>
        <end position="115"/>
    </location>
</feature>
<evidence type="ECO:0000256" key="7">
    <source>
        <dbReference type="ARBA" id="ARBA00048045"/>
    </source>
</evidence>
<dbReference type="CDD" id="cd01285">
    <property type="entry name" value="nucleoside_deaminase"/>
    <property type="match status" value="1"/>
</dbReference>
<evidence type="ECO:0000256" key="4">
    <source>
        <dbReference type="ARBA" id="ARBA00022723"/>
    </source>
</evidence>
<proteinExistence type="inferred from homology"/>
<evidence type="ECO:0000259" key="10">
    <source>
        <dbReference type="PROSITE" id="PS51747"/>
    </source>
</evidence>
<feature type="binding site" evidence="8">
    <location>
        <position position="86"/>
    </location>
    <ligand>
        <name>Zn(2+)</name>
        <dbReference type="ChEBI" id="CHEBI:29105"/>
        <note>catalytic</note>
    </ligand>
</feature>
<dbReference type="Proteomes" id="UP001589813">
    <property type="component" value="Unassembled WGS sequence"/>
</dbReference>
<feature type="active site" description="Proton donor" evidence="8">
    <location>
        <position position="58"/>
    </location>
</feature>
<dbReference type="Pfam" id="PF00383">
    <property type="entry name" value="dCMP_cyt_deam_1"/>
    <property type="match status" value="1"/>
</dbReference>
<feature type="compositionally biased region" description="Polar residues" evidence="9">
    <location>
        <begin position="163"/>
        <end position="178"/>
    </location>
</feature>
<comment type="catalytic activity">
    <reaction evidence="7 8">
        <text>adenosine(34) in tRNA + H2O + H(+) = inosine(34) in tRNA + NH4(+)</text>
        <dbReference type="Rhea" id="RHEA:43168"/>
        <dbReference type="Rhea" id="RHEA-COMP:10373"/>
        <dbReference type="Rhea" id="RHEA-COMP:10374"/>
        <dbReference type="ChEBI" id="CHEBI:15377"/>
        <dbReference type="ChEBI" id="CHEBI:15378"/>
        <dbReference type="ChEBI" id="CHEBI:28938"/>
        <dbReference type="ChEBI" id="CHEBI:74411"/>
        <dbReference type="ChEBI" id="CHEBI:82852"/>
        <dbReference type="EC" id="3.5.4.33"/>
    </reaction>
</comment>